<dbReference type="InterPro" id="IPR013783">
    <property type="entry name" value="Ig-like_fold"/>
</dbReference>
<name>A0A9X1NES3_9ACTN</name>
<evidence type="ECO:0000256" key="3">
    <source>
        <dbReference type="ARBA" id="ARBA00023326"/>
    </source>
</evidence>
<gene>
    <name evidence="5" type="ORF">LR394_17685</name>
</gene>
<dbReference type="Proteomes" id="UP001138997">
    <property type="component" value="Unassembled WGS sequence"/>
</dbReference>
<proteinExistence type="predicted"/>
<feature type="domain" description="Fibronectin type-III" evidence="4">
    <location>
        <begin position="1"/>
        <end position="85"/>
    </location>
</feature>
<dbReference type="GO" id="GO:0000272">
    <property type="term" value="P:polysaccharide catabolic process"/>
    <property type="evidence" value="ECO:0007669"/>
    <property type="project" value="UniProtKB-KW"/>
</dbReference>
<dbReference type="InterPro" id="IPR003961">
    <property type="entry name" value="FN3_dom"/>
</dbReference>
<dbReference type="SUPFAM" id="SSF49265">
    <property type="entry name" value="Fibronectin type III"/>
    <property type="match status" value="2"/>
</dbReference>
<dbReference type="PRINTS" id="PR00014">
    <property type="entry name" value="FNTYPEIII"/>
</dbReference>
<dbReference type="EMBL" id="JAJOMB010000009">
    <property type="protein sequence ID" value="MCD5312740.1"/>
    <property type="molecule type" value="Genomic_DNA"/>
</dbReference>
<sequence>MDLEGSTIFWKPGASDGGSPVTGYVAQYSDDGFRTFSQQSAGPKATEMRLTKLKHSTEYRFRLAAENAAGRSNWASKYVGGLYPPSIPSFYKVHSLHNRLDAVADSSVYSSMTITANPGNHRCVVKQKPTQPRLKICSIKGLTGGKTYKLTAVATNPAGKSPVSDAVKATPVGKPTAVRSLKAKAGTGKVTLTWKNPANLREGKLAGVTYSRSGNKTTRETKVWKNKLVLGNLKRGKTYTFSVAPLTRVGKSFTYLKGPASKVRVTVR</sequence>
<dbReference type="PROSITE" id="PS50853">
    <property type="entry name" value="FN3"/>
    <property type="match status" value="2"/>
</dbReference>
<evidence type="ECO:0000259" key="4">
    <source>
        <dbReference type="PROSITE" id="PS50853"/>
    </source>
</evidence>
<dbReference type="PANTHER" id="PTHR13817:SF73">
    <property type="entry name" value="FIBRONECTIN TYPE-III DOMAIN-CONTAINING PROTEIN"/>
    <property type="match status" value="1"/>
</dbReference>
<keyword evidence="3" id="KW-0624">Polysaccharide degradation</keyword>
<keyword evidence="2" id="KW-0326">Glycosidase</keyword>
<keyword evidence="2" id="KW-0378">Hydrolase</keyword>
<evidence type="ECO:0000256" key="1">
    <source>
        <dbReference type="ARBA" id="ARBA00022737"/>
    </source>
</evidence>
<evidence type="ECO:0000313" key="5">
    <source>
        <dbReference type="EMBL" id="MCD5312740.1"/>
    </source>
</evidence>
<keyword evidence="1" id="KW-0677">Repeat</keyword>
<dbReference type="PANTHER" id="PTHR13817">
    <property type="entry name" value="TITIN"/>
    <property type="match status" value="1"/>
</dbReference>
<keyword evidence="3" id="KW-0119">Carbohydrate metabolism</keyword>
<evidence type="ECO:0000256" key="2">
    <source>
        <dbReference type="ARBA" id="ARBA00023295"/>
    </source>
</evidence>
<comment type="caution">
    <text evidence="5">The sequence shown here is derived from an EMBL/GenBank/DDBJ whole genome shotgun (WGS) entry which is preliminary data.</text>
</comment>
<dbReference type="CDD" id="cd00063">
    <property type="entry name" value="FN3"/>
    <property type="match status" value="2"/>
</dbReference>
<keyword evidence="6" id="KW-1185">Reference proteome</keyword>
<dbReference type="InterPro" id="IPR036116">
    <property type="entry name" value="FN3_sf"/>
</dbReference>
<dbReference type="AlphaFoldDB" id="A0A9X1NES3"/>
<organism evidence="5 6">
    <name type="scientific">Kineosporia babensis</name>
    <dbReference type="NCBI Taxonomy" id="499548"/>
    <lineage>
        <taxon>Bacteria</taxon>
        <taxon>Bacillati</taxon>
        <taxon>Actinomycetota</taxon>
        <taxon>Actinomycetes</taxon>
        <taxon>Kineosporiales</taxon>
        <taxon>Kineosporiaceae</taxon>
        <taxon>Kineosporia</taxon>
    </lineage>
</organism>
<dbReference type="Gene3D" id="2.60.40.10">
    <property type="entry name" value="Immunoglobulins"/>
    <property type="match status" value="2"/>
</dbReference>
<evidence type="ECO:0000313" key="6">
    <source>
        <dbReference type="Proteomes" id="UP001138997"/>
    </source>
</evidence>
<accession>A0A9X1NES3</accession>
<feature type="domain" description="Fibronectin type-III" evidence="4">
    <location>
        <begin position="174"/>
        <end position="268"/>
    </location>
</feature>
<dbReference type="InterPro" id="IPR050964">
    <property type="entry name" value="Striated_Muscle_Regulatory"/>
</dbReference>
<dbReference type="RefSeq" id="WP_231443272.1">
    <property type="nucleotide sequence ID" value="NZ_JAJOMB010000009.1"/>
</dbReference>
<reference evidence="5" key="1">
    <citation type="submission" date="2021-11" db="EMBL/GenBank/DDBJ databases">
        <title>Streptomyces corallinus and Kineosporia corallina sp. nov., two new coral-derived marine actinobacteria.</title>
        <authorList>
            <person name="Buangrab K."/>
            <person name="Sutthacheep M."/>
            <person name="Yeemin T."/>
            <person name="Harunari E."/>
            <person name="Igarashi Y."/>
            <person name="Sripreechasak P."/>
            <person name="Kanchanasin P."/>
            <person name="Tanasupawat S."/>
            <person name="Phongsopitanun W."/>
        </authorList>
    </citation>
    <scope>NUCLEOTIDE SEQUENCE</scope>
    <source>
        <strain evidence="5">JCM 31032</strain>
    </source>
</reference>
<protein>
    <submittedName>
        <fullName evidence="5">Fibronectin type III domain-containing protein</fullName>
    </submittedName>
</protein>
<dbReference type="SMART" id="SM00060">
    <property type="entry name" value="FN3"/>
    <property type="match status" value="3"/>
</dbReference>
<dbReference type="Pfam" id="PF00041">
    <property type="entry name" value="fn3"/>
    <property type="match status" value="1"/>
</dbReference>
<dbReference type="GO" id="GO:0016798">
    <property type="term" value="F:hydrolase activity, acting on glycosyl bonds"/>
    <property type="evidence" value="ECO:0007669"/>
    <property type="project" value="UniProtKB-KW"/>
</dbReference>